<reference evidence="1" key="1">
    <citation type="submission" date="2022-07" db="EMBL/GenBank/DDBJ databases">
        <authorList>
            <person name="Criscuolo A."/>
        </authorList>
    </citation>
    <scope>NUCLEOTIDE SEQUENCE</scope>
    <source>
        <strain evidence="1">CIP111854</strain>
    </source>
</reference>
<comment type="caution">
    <text evidence="1">The sequence shown here is derived from an EMBL/GenBank/DDBJ whole genome shotgun (WGS) entry which is preliminary data.</text>
</comment>
<dbReference type="InterPro" id="IPR008993">
    <property type="entry name" value="TIMP-like_OB-fold"/>
</dbReference>
<name>A0A9W4R592_9GAMM</name>
<evidence type="ECO:0000313" key="2">
    <source>
        <dbReference type="Proteomes" id="UP001152467"/>
    </source>
</evidence>
<proteinExistence type="predicted"/>
<sequence length="197" mass="21578">MAVTRAWSTVVLQVNLGVVMNANKLINWTNFIVLLFAIPLRGQKPVQQNSAIIKALAVKEYKLRFIISITLLCTSFLSSACSCFSPSLEESVQNADFIYVGQIISAQVDDPKRVLNYLSNIETLKGSPDTDTLVSYIEEGMCSSPAAVGYRYVVFGKKGITPTLELCGATQMITESSKELVASVQEITANKSLKQEK</sequence>
<dbReference type="SUPFAM" id="SSF50242">
    <property type="entry name" value="TIMP-like"/>
    <property type="match status" value="1"/>
</dbReference>
<keyword evidence="2" id="KW-1185">Reference proteome</keyword>
<protein>
    <submittedName>
        <fullName evidence="1">Uncharacterized protein</fullName>
    </submittedName>
</protein>
<gene>
    <name evidence="1" type="ORF">PSECIP111854_04143</name>
</gene>
<evidence type="ECO:0000313" key="1">
    <source>
        <dbReference type="EMBL" id="CAH9067578.1"/>
    </source>
</evidence>
<dbReference type="Gene3D" id="2.40.50.120">
    <property type="match status" value="1"/>
</dbReference>
<accession>A0A9W4R592</accession>
<dbReference type="Proteomes" id="UP001152467">
    <property type="component" value="Unassembled WGS sequence"/>
</dbReference>
<organism evidence="1 2">
    <name type="scientific">Pseudoalteromonas holothuriae</name>
    <dbReference type="NCBI Taxonomy" id="2963714"/>
    <lineage>
        <taxon>Bacteria</taxon>
        <taxon>Pseudomonadati</taxon>
        <taxon>Pseudomonadota</taxon>
        <taxon>Gammaproteobacteria</taxon>
        <taxon>Alteromonadales</taxon>
        <taxon>Pseudoalteromonadaceae</taxon>
        <taxon>Pseudoalteromonas</taxon>
    </lineage>
</organism>
<dbReference type="AlphaFoldDB" id="A0A9W4R592"/>
<dbReference type="EMBL" id="CAMAPC010000048">
    <property type="protein sequence ID" value="CAH9067578.1"/>
    <property type="molecule type" value="Genomic_DNA"/>
</dbReference>